<dbReference type="Pfam" id="PF03721">
    <property type="entry name" value="UDPG_MGDP_dh_N"/>
    <property type="match status" value="1"/>
</dbReference>
<keyword evidence="4 7" id="KW-0560">Oxidoreductase</keyword>
<evidence type="ECO:0000256" key="3">
    <source>
        <dbReference type="ARBA" id="ARBA00012954"/>
    </source>
</evidence>
<dbReference type="Proteomes" id="UP000664385">
    <property type="component" value="Unassembled WGS sequence"/>
</dbReference>
<dbReference type="PANTHER" id="PTHR43750:SF3">
    <property type="entry name" value="UDP-GLUCOSE 6-DEHYDROGENASE TUAD"/>
    <property type="match status" value="1"/>
</dbReference>
<dbReference type="AlphaFoldDB" id="A0A939DVX3"/>
<dbReference type="SUPFAM" id="SSF51735">
    <property type="entry name" value="NAD(P)-binding Rossmann-fold domains"/>
    <property type="match status" value="1"/>
</dbReference>
<comment type="similarity">
    <text evidence="2 7">Belongs to the UDP-glucose/GDP-mannose dehydrogenase family.</text>
</comment>
<dbReference type="InterPro" id="IPR014027">
    <property type="entry name" value="UDP-Glc/GDP-Man_DH_C"/>
</dbReference>
<evidence type="ECO:0000256" key="6">
    <source>
        <dbReference type="ARBA" id="ARBA00047473"/>
    </source>
</evidence>
<dbReference type="Pfam" id="PF00984">
    <property type="entry name" value="UDPG_MGDP_dh"/>
    <property type="match status" value="1"/>
</dbReference>
<dbReference type="EC" id="1.1.1.22" evidence="3 7"/>
<dbReference type="SUPFAM" id="SSF52413">
    <property type="entry name" value="UDP-glucose/GDP-mannose dehydrogenase C-terminal domain"/>
    <property type="match status" value="1"/>
</dbReference>
<evidence type="ECO:0000256" key="2">
    <source>
        <dbReference type="ARBA" id="ARBA00006601"/>
    </source>
</evidence>
<feature type="binding site" evidence="9">
    <location>
        <position position="259"/>
    </location>
    <ligand>
        <name>substrate</name>
    </ligand>
</feature>
<feature type="binding site" evidence="10">
    <location>
        <position position="150"/>
    </location>
    <ligand>
        <name>NAD(+)</name>
        <dbReference type="ChEBI" id="CHEBI:57540"/>
    </ligand>
</feature>
<evidence type="ECO:0000256" key="1">
    <source>
        <dbReference type="ARBA" id="ARBA00004701"/>
    </source>
</evidence>
<gene>
    <name evidence="12" type="ORF">JF543_07850</name>
</gene>
<dbReference type="Pfam" id="PF03720">
    <property type="entry name" value="UDPG_MGDP_dh_C"/>
    <property type="match status" value="1"/>
</dbReference>
<feature type="binding site" evidence="10">
    <location>
        <position position="265"/>
    </location>
    <ligand>
        <name>NAD(+)</name>
        <dbReference type="ChEBI" id="CHEBI:57540"/>
    </ligand>
</feature>
<dbReference type="EMBL" id="JAEMWU010000001">
    <property type="protein sequence ID" value="MBN8205875.1"/>
    <property type="molecule type" value="Genomic_DNA"/>
</dbReference>
<feature type="binding site" evidence="9">
    <location>
        <begin position="251"/>
        <end position="255"/>
    </location>
    <ligand>
        <name>substrate</name>
    </ligand>
</feature>
<evidence type="ECO:0000259" key="11">
    <source>
        <dbReference type="SMART" id="SM00984"/>
    </source>
</evidence>
<dbReference type="GO" id="GO:0000271">
    <property type="term" value="P:polysaccharide biosynthetic process"/>
    <property type="evidence" value="ECO:0007669"/>
    <property type="project" value="InterPro"/>
</dbReference>
<evidence type="ECO:0000256" key="8">
    <source>
        <dbReference type="PIRSR" id="PIRSR500134-1"/>
    </source>
</evidence>
<feature type="binding site" evidence="10">
    <location>
        <position position="35"/>
    </location>
    <ligand>
        <name>NAD(+)</name>
        <dbReference type="ChEBI" id="CHEBI:57540"/>
    </ligand>
</feature>
<comment type="caution">
    <text evidence="12">The sequence shown here is derived from an EMBL/GenBank/DDBJ whole genome shotgun (WGS) entry which is preliminary data.</text>
</comment>
<evidence type="ECO:0000256" key="7">
    <source>
        <dbReference type="PIRNR" id="PIRNR000124"/>
    </source>
</evidence>
<dbReference type="PIRSF" id="PIRSF000124">
    <property type="entry name" value="UDPglc_GDPman_dh"/>
    <property type="match status" value="1"/>
</dbReference>
<feature type="binding site" evidence="10">
    <location>
        <position position="121"/>
    </location>
    <ligand>
        <name>NAD(+)</name>
        <dbReference type="ChEBI" id="CHEBI:57540"/>
    </ligand>
</feature>
<proteinExistence type="inferred from homology"/>
<evidence type="ECO:0000256" key="4">
    <source>
        <dbReference type="ARBA" id="ARBA00023002"/>
    </source>
</evidence>
<dbReference type="SUPFAM" id="SSF48179">
    <property type="entry name" value="6-phosphogluconate dehydrogenase C-terminal domain-like"/>
    <property type="match status" value="1"/>
</dbReference>
<protein>
    <recommendedName>
        <fullName evidence="3 7">UDP-glucose 6-dehydrogenase</fullName>
        <ecNumber evidence="3 7">1.1.1.22</ecNumber>
    </recommendedName>
</protein>
<keyword evidence="5 7" id="KW-0520">NAD</keyword>
<sequence length="436" mass="46258">MRMSVIGCGYLGAVHAAAMASLGHDVIGIDVDRERVETLSAGVAPFYEPQLTELLRAGLEAGRLRFSTSMTDSADAAVHFLAVGTPQAPNADAADLRYVDAAVDALLPHLRPGSVLAGKSTVPVGTAARVAERVSGTGATVVWNPEFLREGWAVHDTITPDRIVVGAADDPAGRRAVDLLRDVYRASTEAGTPFLVTDLATAELVKGAANAFLATKISFINAMAEIAEASGADVTLLADALGHDTRIGRRYLGSGIGFGGGCLPKDIRAFAARAEELGRGSAVGFLREVDAINLRRRDRAVQLVVDALDGQVVGRRIAVLGAAFKPFSDDIRDSPALDVAVRLRGLGADVVVTDPAALDNAATAHPQLNYRVERDEALRDADAVVVVTEWDEYRREMSPQHAAELVTGRIIVDGRNCLDAAAWRDAGWTYYGMGRR</sequence>
<comment type="catalytic activity">
    <reaction evidence="6 7">
        <text>UDP-alpha-D-glucose + 2 NAD(+) + H2O = UDP-alpha-D-glucuronate + 2 NADH + 3 H(+)</text>
        <dbReference type="Rhea" id="RHEA:23596"/>
        <dbReference type="ChEBI" id="CHEBI:15377"/>
        <dbReference type="ChEBI" id="CHEBI:15378"/>
        <dbReference type="ChEBI" id="CHEBI:57540"/>
        <dbReference type="ChEBI" id="CHEBI:57945"/>
        <dbReference type="ChEBI" id="CHEBI:58052"/>
        <dbReference type="ChEBI" id="CHEBI:58885"/>
        <dbReference type="EC" id="1.1.1.22"/>
    </reaction>
</comment>
<dbReference type="PANTHER" id="PTHR43750">
    <property type="entry name" value="UDP-GLUCOSE 6-DEHYDROGENASE TUAD"/>
    <property type="match status" value="1"/>
</dbReference>
<dbReference type="RefSeq" id="WP_206823612.1">
    <property type="nucleotide sequence ID" value="NZ_JAEMWU010000001.1"/>
</dbReference>
<accession>A0A939DVX3</accession>
<dbReference type="InterPro" id="IPR028357">
    <property type="entry name" value="UDPglc_DH_bac"/>
</dbReference>
<evidence type="ECO:0000313" key="13">
    <source>
        <dbReference type="Proteomes" id="UP000664385"/>
    </source>
</evidence>
<feature type="active site" description="Nucleophile" evidence="8">
    <location>
        <position position="262"/>
    </location>
</feature>
<comment type="pathway">
    <text evidence="1">Nucleotide-sugar biosynthesis; UDP-alpha-D-glucuronate biosynthesis; UDP-alpha-D-glucuronate from UDP-alpha-D-glucose: step 1/1.</text>
</comment>
<feature type="binding site" evidence="9">
    <location>
        <position position="206"/>
    </location>
    <ligand>
        <name>substrate</name>
    </ligand>
</feature>
<dbReference type="PIRSF" id="PIRSF500134">
    <property type="entry name" value="UDPglc_DH_bac"/>
    <property type="match status" value="1"/>
</dbReference>
<dbReference type="InterPro" id="IPR014026">
    <property type="entry name" value="UDP-Glc/GDP-Man_DH_dimer"/>
</dbReference>
<dbReference type="GO" id="GO:0051287">
    <property type="term" value="F:NAD binding"/>
    <property type="evidence" value="ECO:0007669"/>
    <property type="project" value="InterPro"/>
</dbReference>
<dbReference type="SMART" id="SM00984">
    <property type="entry name" value="UDPG_MGDP_dh_C"/>
    <property type="match status" value="1"/>
</dbReference>
<feature type="binding site" evidence="9">
    <location>
        <begin position="147"/>
        <end position="150"/>
    </location>
    <ligand>
        <name>substrate</name>
    </ligand>
</feature>
<dbReference type="Gene3D" id="3.40.50.720">
    <property type="entry name" value="NAD(P)-binding Rossmann-like Domain"/>
    <property type="match status" value="2"/>
</dbReference>
<dbReference type="InterPro" id="IPR001732">
    <property type="entry name" value="UDP-Glc/GDP-Man_DH_N"/>
</dbReference>
<feature type="binding site" evidence="10">
    <location>
        <position position="85"/>
    </location>
    <ligand>
        <name>NAD(+)</name>
        <dbReference type="ChEBI" id="CHEBI:57540"/>
    </ligand>
</feature>
<evidence type="ECO:0000256" key="5">
    <source>
        <dbReference type="ARBA" id="ARBA00023027"/>
    </source>
</evidence>
<feature type="binding site" evidence="10">
    <location>
        <position position="332"/>
    </location>
    <ligand>
        <name>NAD(+)</name>
        <dbReference type="ChEBI" id="CHEBI:57540"/>
    </ligand>
</feature>
<dbReference type="Gene3D" id="1.20.5.100">
    <property type="entry name" value="Cytochrome c1, transmembrane anchor, C-terminal"/>
    <property type="match status" value="1"/>
</dbReference>
<dbReference type="InterPro" id="IPR008927">
    <property type="entry name" value="6-PGluconate_DH-like_C_sf"/>
</dbReference>
<evidence type="ECO:0000313" key="12">
    <source>
        <dbReference type="EMBL" id="MBN8205875.1"/>
    </source>
</evidence>
<dbReference type="GO" id="GO:0003979">
    <property type="term" value="F:UDP-glucose 6-dehydrogenase activity"/>
    <property type="evidence" value="ECO:0007669"/>
    <property type="project" value="UniProtKB-EC"/>
</dbReference>
<dbReference type="InterPro" id="IPR017476">
    <property type="entry name" value="UDP-Glc/GDP-Man"/>
</dbReference>
<feature type="domain" description="UDP-glucose/GDP-mannose dehydrogenase C-terminal" evidence="11">
    <location>
        <begin position="318"/>
        <end position="420"/>
    </location>
</feature>
<dbReference type="InterPro" id="IPR036220">
    <property type="entry name" value="UDP-Glc/GDP-Man_DH_C_sf"/>
</dbReference>
<dbReference type="NCBIfam" id="TIGR03026">
    <property type="entry name" value="NDP-sugDHase"/>
    <property type="match status" value="1"/>
</dbReference>
<name>A0A939DVX3_9MICO</name>
<evidence type="ECO:0000256" key="9">
    <source>
        <dbReference type="PIRSR" id="PIRSR500134-2"/>
    </source>
</evidence>
<reference evidence="12" key="1">
    <citation type="submission" date="2020-12" db="EMBL/GenBank/DDBJ databases">
        <title>PHA producing bacteria isolated from mangrove.</title>
        <authorList>
            <person name="Zheng W."/>
            <person name="Yu S."/>
            <person name="Huang Y."/>
        </authorList>
    </citation>
    <scope>NUCLEOTIDE SEQUENCE</scope>
    <source>
        <strain evidence="12">GN8-5</strain>
    </source>
</reference>
<organism evidence="12 13">
    <name type="scientific">Microbacterium esteraromaticum</name>
    <dbReference type="NCBI Taxonomy" id="57043"/>
    <lineage>
        <taxon>Bacteria</taxon>
        <taxon>Bacillati</taxon>
        <taxon>Actinomycetota</taxon>
        <taxon>Actinomycetes</taxon>
        <taxon>Micrococcales</taxon>
        <taxon>Microbacteriaceae</taxon>
        <taxon>Microbacterium</taxon>
    </lineage>
</organism>
<evidence type="ECO:0000256" key="10">
    <source>
        <dbReference type="PIRSR" id="PIRSR500134-3"/>
    </source>
</evidence>
<dbReference type="InterPro" id="IPR036291">
    <property type="entry name" value="NAD(P)-bd_dom_sf"/>
</dbReference>
<feature type="binding site" evidence="10">
    <location>
        <position position="30"/>
    </location>
    <ligand>
        <name>NAD(+)</name>
        <dbReference type="ChEBI" id="CHEBI:57540"/>
    </ligand>
</feature>
<feature type="binding site" evidence="9">
    <location>
        <position position="325"/>
    </location>
    <ligand>
        <name>substrate</name>
    </ligand>
</feature>